<evidence type="ECO:0000259" key="9">
    <source>
        <dbReference type="Pfam" id="PF02225"/>
    </source>
</evidence>
<evidence type="ECO:0000259" key="10">
    <source>
        <dbReference type="Pfam" id="PF04389"/>
    </source>
</evidence>
<keyword evidence="2 11" id="KW-0031">Aminopeptidase</keyword>
<evidence type="ECO:0000256" key="6">
    <source>
        <dbReference type="ARBA" id="ARBA00022801"/>
    </source>
</evidence>
<gene>
    <name evidence="11" type="primary">paaP_2</name>
    <name evidence="11" type="ORF">GCM10010412_074750</name>
</gene>
<dbReference type="Pfam" id="PF04389">
    <property type="entry name" value="Peptidase_M28"/>
    <property type="match status" value="1"/>
</dbReference>
<keyword evidence="7" id="KW-0862">Zinc</keyword>
<dbReference type="InterPro" id="IPR041756">
    <property type="entry name" value="M28_SGAP-like"/>
</dbReference>
<dbReference type="Pfam" id="PF02225">
    <property type="entry name" value="PA"/>
    <property type="match status" value="1"/>
</dbReference>
<evidence type="ECO:0000256" key="2">
    <source>
        <dbReference type="ARBA" id="ARBA00022438"/>
    </source>
</evidence>
<reference evidence="12" key="1">
    <citation type="journal article" date="2019" name="Int. J. Syst. Evol. Microbiol.">
        <title>The Global Catalogue of Microorganisms (GCM) 10K type strain sequencing project: providing services to taxonomists for standard genome sequencing and annotation.</title>
        <authorList>
            <consortium name="The Broad Institute Genomics Platform"/>
            <consortium name="The Broad Institute Genome Sequencing Center for Infectious Disease"/>
            <person name="Wu L."/>
            <person name="Ma J."/>
        </authorList>
    </citation>
    <scope>NUCLEOTIDE SEQUENCE [LARGE SCALE GENOMIC DNA]</scope>
    <source>
        <strain evidence="12">JCM 6835</strain>
    </source>
</reference>
<evidence type="ECO:0000313" key="11">
    <source>
        <dbReference type="EMBL" id="GAA2686922.1"/>
    </source>
</evidence>
<feature type="domain" description="PA" evidence="9">
    <location>
        <begin position="151"/>
        <end position="241"/>
    </location>
</feature>
<keyword evidence="12" id="KW-1185">Reference proteome</keyword>
<evidence type="ECO:0000256" key="3">
    <source>
        <dbReference type="ARBA" id="ARBA00022670"/>
    </source>
</evidence>
<protein>
    <submittedName>
        <fullName evidence="11">Aminopeptidase PaaP</fullName>
    </submittedName>
</protein>
<dbReference type="PANTHER" id="PTHR12147:SF26">
    <property type="entry name" value="PEPTIDASE M28 DOMAIN-CONTAINING PROTEIN"/>
    <property type="match status" value="1"/>
</dbReference>
<evidence type="ECO:0000256" key="4">
    <source>
        <dbReference type="ARBA" id="ARBA00022723"/>
    </source>
</evidence>
<keyword evidence="3" id="KW-0645">Protease</keyword>
<accession>A0ABP6FD68</accession>
<dbReference type="InterPro" id="IPR007484">
    <property type="entry name" value="Peptidase_M28"/>
</dbReference>
<dbReference type="SUPFAM" id="SSF52025">
    <property type="entry name" value="PA domain"/>
    <property type="match status" value="1"/>
</dbReference>
<dbReference type="Gene3D" id="3.40.630.10">
    <property type="entry name" value="Zn peptidases"/>
    <property type="match status" value="2"/>
</dbReference>
<feature type="chain" id="PRO_5046416907" evidence="8">
    <location>
        <begin position="36"/>
        <end position="518"/>
    </location>
</feature>
<evidence type="ECO:0000256" key="5">
    <source>
        <dbReference type="ARBA" id="ARBA00022729"/>
    </source>
</evidence>
<dbReference type="SUPFAM" id="SSF53187">
    <property type="entry name" value="Zn-dependent exopeptidases"/>
    <property type="match status" value="1"/>
</dbReference>
<dbReference type="InterPro" id="IPR003137">
    <property type="entry name" value="PA_domain"/>
</dbReference>
<organism evidence="11 12">
    <name type="scientific">Nonomuraea recticatena</name>
    <dbReference type="NCBI Taxonomy" id="46178"/>
    <lineage>
        <taxon>Bacteria</taxon>
        <taxon>Bacillati</taxon>
        <taxon>Actinomycetota</taxon>
        <taxon>Actinomycetes</taxon>
        <taxon>Streptosporangiales</taxon>
        <taxon>Streptosporangiaceae</taxon>
        <taxon>Nonomuraea</taxon>
    </lineage>
</organism>
<dbReference type="EMBL" id="BAAATE010000027">
    <property type="protein sequence ID" value="GAA2686922.1"/>
    <property type="molecule type" value="Genomic_DNA"/>
</dbReference>
<dbReference type="InterPro" id="IPR045175">
    <property type="entry name" value="M28_fam"/>
</dbReference>
<keyword evidence="5 8" id="KW-0732">Signal</keyword>
<proteinExistence type="inferred from homology"/>
<keyword evidence="4" id="KW-0479">Metal-binding</keyword>
<dbReference type="CDD" id="cd03876">
    <property type="entry name" value="M28_SGAP_like"/>
    <property type="match status" value="1"/>
</dbReference>
<feature type="domain" description="Peptidase M28" evidence="10">
    <location>
        <begin position="264"/>
        <end position="478"/>
    </location>
</feature>
<dbReference type="Proteomes" id="UP001501666">
    <property type="component" value="Unassembled WGS sequence"/>
</dbReference>
<evidence type="ECO:0000256" key="1">
    <source>
        <dbReference type="ARBA" id="ARBA00005957"/>
    </source>
</evidence>
<evidence type="ECO:0000313" key="12">
    <source>
        <dbReference type="Proteomes" id="UP001501666"/>
    </source>
</evidence>
<dbReference type="GO" id="GO:0004177">
    <property type="term" value="F:aminopeptidase activity"/>
    <property type="evidence" value="ECO:0007669"/>
    <property type="project" value="UniProtKB-KW"/>
</dbReference>
<evidence type="ECO:0000256" key="8">
    <source>
        <dbReference type="SAM" id="SignalP"/>
    </source>
</evidence>
<evidence type="ECO:0000256" key="7">
    <source>
        <dbReference type="ARBA" id="ARBA00022833"/>
    </source>
</evidence>
<comment type="caution">
    <text evidence="11">The sequence shown here is derived from an EMBL/GenBank/DDBJ whole genome shotgun (WGS) entry which is preliminary data.</text>
</comment>
<name>A0ABP6FD68_9ACTN</name>
<dbReference type="PANTHER" id="PTHR12147">
    <property type="entry name" value="METALLOPEPTIDASE M28 FAMILY MEMBER"/>
    <property type="match status" value="1"/>
</dbReference>
<dbReference type="Gene3D" id="3.50.30.30">
    <property type="match status" value="1"/>
</dbReference>
<comment type="similarity">
    <text evidence="1">Belongs to the peptidase M28 family. M28A subfamily.</text>
</comment>
<keyword evidence="6" id="KW-0378">Hydrolase</keyword>
<feature type="signal peptide" evidence="8">
    <location>
        <begin position="1"/>
        <end position="35"/>
    </location>
</feature>
<sequence length="518" mass="54342">MRLAFSGSLGRSRLGKGLLAAVLIAPLTMAGTAHADSPSNSARKLVSAVKGENVKRHLKVLDLIGKANGNTRVDGTRGYALSRDYVASVLRLAGYKVTIQPFEFEFEGYKTPPVLKRTAPEPKTFAHVTEFHEVGASSAGTVTAPVQAVDVVLPPPATPGSTSGCEASDFAGFTAGNIALVQRGTCDFALKVANAVAAGASAVILFNEGQPGRTTARVNPGIGENVPVPVFFTSFAVGDELASKPGTTVSLSFDKLVETRTTSNVIAESRWGRGDNVVVAGAHLDSVQEGPGINDNGSGVGGVLEVALQMAKHKTGNKVRFGFWGGEEFGLLGSQYYVDHLSEQDKANIALYLNFDMIASPNFVYQVYDGDGDVFGVPGPEGSAQIEKDFQSFYASRGLQSKASEFDGRSDYKAFIDAGIPGGGLFTGAEKVKTAEEAAIWGGTAGIEYDPCYHAPCDTIKNIDDTALDVNSDAIAMLMGTYAFDTEAVNGIHAPGKAHKAAATRAAVVHDHDKVELS</sequence>
<dbReference type="InterPro" id="IPR046450">
    <property type="entry name" value="PA_dom_sf"/>
</dbReference>